<sequence>MNLPQGLLFFVFTLNTTTTLDPRNEVRRVNCSQLL</sequence>
<dbReference type="AlphaFoldDB" id="A0A0E9WGZ8"/>
<feature type="chain" id="PRO_5002434809" evidence="1">
    <location>
        <begin position="20"/>
        <end position="35"/>
    </location>
</feature>
<feature type="signal peptide" evidence="1">
    <location>
        <begin position="1"/>
        <end position="19"/>
    </location>
</feature>
<evidence type="ECO:0000313" key="2">
    <source>
        <dbReference type="EMBL" id="JAH88840.1"/>
    </source>
</evidence>
<accession>A0A0E9WGZ8</accession>
<protein>
    <submittedName>
        <fullName evidence="2">Uncharacterized protein</fullName>
    </submittedName>
</protein>
<reference evidence="2" key="2">
    <citation type="journal article" date="2015" name="Fish Shellfish Immunol.">
        <title>Early steps in the European eel (Anguilla anguilla)-Vibrio vulnificus interaction in the gills: Role of the RtxA13 toxin.</title>
        <authorList>
            <person name="Callol A."/>
            <person name="Pajuelo D."/>
            <person name="Ebbesson L."/>
            <person name="Teles M."/>
            <person name="MacKenzie S."/>
            <person name="Amaro C."/>
        </authorList>
    </citation>
    <scope>NUCLEOTIDE SEQUENCE</scope>
</reference>
<proteinExistence type="predicted"/>
<name>A0A0E9WGZ8_ANGAN</name>
<reference evidence="2" key="1">
    <citation type="submission" date="2014-11" db="EMBL/GenBank/DDBJ databases">
        <authorList>
            <person name="Amaro Gonzalez C."/>
        </authorList>
    </citation>
    <scope>NUCLEOTIDE SEQUENCE</scope>
</reference>
<evidence type="ECO:0000256" key="1">
    <source>
        <dbReference type="SAM" id="SignalP"/>
    </source>
</evidence>
<keyword evidence="1" id="KW-0732">Signal</keyword>
<organism evidence="2">
    <name type="scientific">Anguilla anguilla</name>
    <name type="common">European freshwater eel</name>
    <name type="synonym">Muraena anguilla</name>
    <dbReference type="NCBI Taxonomy" id="7936"/>
    <lineage>
        <taxon>Eukaryota</taxon>
        <taxon>Metazoa</taxon>
        <taxon>Chordata</taxon>
        <taxon>Craniata</taxon>
        <taxon>Vertebrata</taxon>
        <taxon>Euteleostomi</taxon>
        <taxon>Actinopterygii</taxon>
        <taxon>Neopterygii</taxon>
        <taxon>Teleostei</taxon>
        <taxon>Anguilliformes</taxon>
        <taxon>Anguillidae</taxon>
        <taxon>Anguilla</taxon>
    </lineage>
</organism>
<dbReference type="EMBL" id="GBXM01019737">
    <property type="protein sequence ID" value="JAH88840.1"/>
    <property type="molecule type" value="Transcribed_RNA"/>
</dbReference>